<protein>
    <recommendedName>
        <fullName evidence="5">Transporter</fullName>
    </recommendedName>
</protein>
<accession>A0A127FE64</accession>
<gene>
    <name evidence="3" type="ORF">ACG33_13525</name>
</gene>
<dbReference type="PANTHER" id="PTHR30203">
    <property type="entry name" value="OUTER MEMBRANE CATION EFFLUX PROTEIN"/>
    <property type="match status" value="1"/>
</dbReference>
<dbReference type="PANTHER" id="PTHR30203:SF24">
    <property type="entry name" value="BLR4935 PROTEIN"/>
    <property type="match status" value="1"/>
</dbReference>
<evidence type="ECO:0008006" key="5">
    <source>
        <dbReference type="Google" id="ProtNLM"/>
    </source>
</evidence>
<dbReference type="EMBL" id="CP011971">
    <property type="protein sequence ID" value="AMN48101.1"/>
    <property type="molecule type" value="Genomic_DNA"/>
</dbReference>
<dbReference type="InterPro" id="IPR010131">
    <property type="entry name" value="MdtP/NodT-like"/>
</dbReference>
<evidence type="ECO:0000313" key="3">
    <source>
        <dbReference type="EMBL" id="AMN48101.1"/>
    </source>
</evidence>
<proteinExistence type="inferred from homology"/>
<dbReference type="Pfam" id="PF02321">
    <property type="entry name" value="OEP"/>
    <property type="match status" value="2"/>
</dbReference>
<dbReference type="Proteomes" id="UP000070250">
    <property type="component" value="Chromosome"/>
</dbReference>
<keyword evidence="2" id="KW-0732">Signal</keyword>
<dbReference type="AlphaFoldDB" id="A0A127FE64"/>
<organism evidence="3 4">
    <name type="scientific">Steroidobacter denitrificans</name>
    <dbReference type="NCBI Taxonomy" id="465721"/>
    <lineage>
        <taxon>Bacteria</taxon>
        <taxon>Pseudomonadati</taxon>
        <taxon>Pseudomonadota</taxon>
        <taxon>Gammaproteobacteria</taxon>
        <taxon>Steroidobacterales</taxon>
        <taxon>Steroidobacteraceae</taxon>
        <taxon>Steroidobacter</taxon>
    </lineage>
</organism>
<dbReference type="GO" id="GO:0015562">
    <property type="term" value="F:efflux transmembrane transporter activity"/>
    <property type="evidence" value="ECO:0007669"/>
    <property type="project" value="InterPro"/>
</dbReference>
<dbReference type="Gene3D" id="1.20.1600.10">
    <property type="entry name" value="Outer membrane efflux proteins (OEP)"/>
    <property type="match status" value="1"/>
</dbReference>
<dbReference type="OrthoDB" id="6397451at2"/>
<dbReference type="STRING" id="465721.ACG33_13525"/>
<dbReference type="PATRIC" id="fig|465721.4.peg.2897"/>
<dbReference type="KEGG" id="sdf:ACG33_13525"/>
<dbReference type="SUPFAM" id="SSF56954">
    <property type="entry name" value="Outer membrane efflux proteins (OEP)"/>
    <property type="match status" value="1"/>
</dbReference>
<comment type="similarity">
    <text evidence="1">Belongs to the outer membrane factor (OMF) (TC 1.B.17) family.</text>
</comment>
<keyword evidence="4" id="KW-1185">Reference proteome</keyword>
<reference evidence="3 4" key="1">
    <citation type="submission" date="2015-06" db="EMBL/GenBank/DDBJ databases">
        <title>A Comprehensive Approach to Explore the Metabolic and Phylogenetic Diversity of Bacterial Steroid Degradation in the Environment: Testosterone as an Example.</title>
        <authorList>
            <person name="Yang F.-C."/>
            <person name="Chen Y.-L."/>
            <person name="Yu C.-P."/>
            <person name="Tang S.-L."/>
            <person name="Wang P.-H."/>
            <person name="Ismail W."/>
            <person name="Wang C.-H."/>
            <person name="Yang C.-Y."/>
            <person name="Chiang Y.-R."/>
        </authorList>
    </citation>
    <scope>NUCLEOTIDE SEQUENCE [LARGE SCALE GENOMIC DNA]</scope>
    <source>
        <strain evidence="3 4">DSM 18526</strain>
    </source>
</reference>
<sequence>MSVVSHQIRTRIFTLLVLATSTTGAAAADVVLPDPLRLADVTSVALRNRAEVSAATAQADALAERPAIVSALEDPMITTSIGYPDESMMGVDRRYDRSISIEQRFPLSRVRAHRRAAALADADRARAQANATGLDVVLDAQRNFFMLLERRRMRQIVDEQIALAEQLLDVAASRYASGTSPQADVLRAEVEVARLQAERQALLAQIRGGEAMLNASMGLPADAPLPALEHDPDLAVPASEAEVLRQASTHRPELAVGAAEVNRARAEINVIRSMYRPMGMVSVGRASTMMTGDETMLMVGVSVPIWRSSLRASVNEANAMQRMADADLIAMHSMVAGEALAAREEVNAVRTQALVLRTEVVPRAVAATEAALASYASGQGTLIAVVESARALWEVQAEQVMVDAAVGEAWANLDRATGTLREISR</sequence>
<name>A0A127FE64_STEDE</name>
<dbReference type="InterPro" id="IPR003423">
    <property type="entry name" value="OMP_efflux"/>
</dbReference>
<feature type="chain" id="PRO_5007448356" description="Transporter" evidence="2">
    <location>
        <begin position="28"/>
        <end position="425"/>
    </location>
</feature>
<evidence type="ECO:0000256" key="2">
    <source>
        <dbReference type="SAM" id="SignalP"/>
    </source>
</evidence>
<evidence type="ECO:0000313" key="4">
    <source>
        <dbReference type="Proteomes" id="UP000070250"/>
    </source>
</evidence>
<feature type="signal peptide" evidence="2">
    <location>
        <begin position="1"/>
        <end position="27"/>
    </location>
</feature>
<evidence type="ECO:0000256" key="1">
    <source>
        <dbReference type="ARBA" id="ARBA00007613"/>
    </source>
</evidence>